<dbReference type="InterPro" id="IPR005828">
    <property type="entry name" value="MFS_sugar_transport-like"/>
</dbReference>
<proteinExistence type="predicted"/>
<dbReference type="HOGENOM" id="CLU_001265_46_14_1"/>
<keyword evidence="4 5" id="KW-0472">Membrane</keyword>
<feature type="transmembrane region" description="Helical" evidence="5">
    <location>
        <begin position="144"/>
        <end position="162"/>
    </location>
</feature>
<dbReference type="OMA" id="ESFPTRY"/>
<dbReference type="PANTHER" id="PTHR24064">
    <property type="entry name" value="SOLUTE CARRIER FAMILY 22 MEMBER"/>
    <property type="match status" value="1"/>
</dbReference>
<evidence type="ECO:0000313" key="8">
    <source>
        <dbReference type="Proteomes" id="UP000029665"/>
    </source>
</evidence>
<reference evidence="7" key="1">
    <citation type="submission" date="2014-01" db="EMBL/GenBank/DDBJ databases">
        <title>The genome of the white-rot fungus Pycnoporus cinnabarinus: a basidiomycete model with a versatile arsenal for lignocellulosic biomass breakdown.</title>
        <authorList>
            <person name="Levasseur A."/>
            <person name="Lomascolo A."/>
            <person name="Ruiz-Duenas F.J."/>
            <person name="Uzan E."/>
            <person name="Piumi F."/>
            <person name="Kues U."/>
            <person name="Ram A.F.J."/>
            <person name="Murat C."/>
            <person name="Haon M."/>
            <person name="Benoit I."/>
            <person name="Arfi Y."/>
            <person name="Chevret D."/>
            <person name="Drula E."/>
            <person name="Kwon M.J."/>
            <person name="Gouret P."/>
            <person name="Lesage-Meessen L."/>
            <person name="Lombard V."/>
            <person name="Mariette J."/>
            <person name="Noirot C."/>
            <person name="Park J."/>
            <person name="Patyshakuliyeva A."/>
            <person name="Wieneger R.A.B."/>
            <person name="Wosten H.A.B."/>
            <person name="Martin F."/>
            <person name="Coutinho P.M."/>
            <person name="de Vries R."/>
            <person name="Martinez A.T."/>
            <person name="Klopp C."/>
            <person name="Pontarotti P."/>
            <person name="Henrissat B."/>
            <person name="Record E."/>
        </authorList>
    </citation>
    <scope>NUCLEOTIDE SEQUENCE [LARGE SCALE GENOMIC DNA]</scope>
    <source>
        <strain evidence="7">BRFM137</strain>
    </source>
</reference>
<dbReference type="Pfam" id="PF00083">
    <property type="entry name" value="Sugar_tr"/>
    <property type="match status" value="1"/>
</dbReference>
<feature type="transmembrane region" description="Helical" evidence="5">
    <location>
        <begin position="403"/>
        <end position="425"/>
    </location>
</feature>
<feature type="transmembrane region" description="Helical" evidence="5">
    <location>
        <begin position="552"/>
        <end position="574"/>
    </location>
</feature>
<feature type="domain" description="Major facilitator superfamily (MFS) profile" evidence="6">
    <location>
        <begin position="74"/>
        <end position="579"/>
    </location>
</feature>
<feature type="transmembrane region" description="Helical" evidence="5">
    <location>
        <begin position="251"/>
        <end position="272"/>
    </location>
</feature>
<dbReference type="SUPFAM" id="SSF103473">
    <property type="entry name" value="MFS general substrate transporter"/>
    <property type="match status" value="1"/>
</dbReference>
<feature type="transmembrane region" description="Helical" evidence="5">
    <location>
        <begin position="83"/>
        <end position="103"/>
    </location>
</feature>
<gene>
    <name evidence="7" type="ORF">BN946_scf184866.g9</name>
</gene>
<dbReference type="PROSITE" id="PS00216">
    <property type="entry name" value="SUGAR_TRANSPORT_1"/>
    <property type="match status" value="1"/>
</dbReference>
<feature type="transmembrane region" description="Helical" evidence="5">
    <location>
        <begin position="208"/>
        <end position="231"/>
    </location>
</feature>
<dbReference type="OrthoDB" id="433512at2759"/>
<keyword evidence="3 5" id="KW-1133">Transmembrane helix</keyword>
<organism evidence="7 8">
    <name type="scientific">Pycnoporus cinnabarinus</name>
    <name type="common">Cinnabar-red polypore</name>
    <name type="synonym">Trametes cinnabarina</name>
    <dbReference type="NCBI Taxonomy" id="5643"/>
    <lineage>
        <taxon>Eukaryota</taxon>
        <taxon>Fungi</taxon>
        <taxon>Dikarya</taxon>
        <taxon>Basidiomycota</taxon>
        <taxon>Agaricomycotina</taxon>
        <taxon>Agaricomycetes</taxon>
        <taxon>Polyporales</taxon>
        <taxon>Polyporaceae</taxon>
        <taxon>Trametes</taxon>
    </lineage>
</organism>
<dbReference type="AlphaFoldDB" id="A0A060SRS7"/>
<feature type="transmembrane region" description="Helical" evidence="5">
    <location>
        <begin position="115"/>
        <end position="135"/>
    </location>
</feature>
<dbReference type="InterPro" id="IPR005829">
    <property type="entry name" value="Sugar_transporter_CS"/>
</dbReference>
<evidence type="ECO:0000256" key="5">
    <source>
        <dbReference type="SAM" id="Phobius"/>
    </source>
</evidence>
<dbReference type="InterPro" id="IPR020846">
    <property type="entry name" value="MFS_dom"/>
</dbReference>
<keyword evidence="2 5" id="KW-0812">Transmembrane</keyword>
<dbReference type="GO" id="GO:0022857">
    <property type="term" value="F:transmembrane transporter activity"/>
    <property type="evidence" value="ECO:0007669"/>
    <property type="project" value="InterPro"/>
</dbReference>
<evidence type="ECO:0000256" key="3">
    <source>
        <dbReference type="ARBA" id="ARBA00022989"/>
    </source>
</evidence>
<dbReference type="GO" id="GO:0016020">
    <property type="term" value="C:membrane"/>
    <property type="evidence" value="ECO:0007669"/>
    <property type="project" value="UniProtKB-SubCell"/>
</dbReference>
<evidence type="ECO:0000259" key="6">
    <source>
        <dbReference type="PROSITE" id="PS50850"/>
    </source>
</evidence>
<dbReference type="Gene3D" id="1.20.1250.20">
    <property type="entry name" value="MFS general substrate transporter like domains"/>
    <property type="match status" value="2"/>
</dbReference>
<comment type="subcellular location">
    <subcellularLocation>
        <location evidence="1">Membrane</location>
        <topology evidence="1">Multi-pass membrane protein</topology>
    </subcellularLocation>
</comment>
<keyword evidence="8" id="KW-1185">Reference proteome</keyword>
<evidence type="ECO:0000256" key="2">
    <source>
        <dbReference type="ARBA" id="ARBA00022692"/>
    </source>
</evidence>
<evidence type="ECO:0000313" key="7">
    <source>
        <dbReference type="EMBL" id="CDO75168.1"/>
    </source>
</evidence>
<accession>A0A060SRS7</accession>
<evidence type="ECO:0000256" key="4">
    <source>
        <dbReference type="ARBA" id="ARBA00023136"/>
    </source>
</evidence>
<comment type="caution">
    <text evidence="7">The sequence shown here is derived from an EMBL/GenBank/DDBJ whole genome shotgun (WGS) entry which is preliminary data.</text>
</comment>
<dbReference type="CDD" id="cd17364">
    <property type="entry name" value="MFS_PhT"/>
    <property type="match status" value="1"/>
</dbReference>
<dbReference type="InterPro" id="IPR036259">
    <property type="entry name" value="MFS_trans_sf"/>
</dbReference>
<dbReference type="PROSITE" id="PS00217">
    <property type="entry name" value="SUGAR_TRANSPORT_2"/>
    <property type="match status" value="1"/>
</dbReference>
<sequence length="612" mass="66091">MGRLAYKSSMDGRGSLDELSLSSAGSPALRLMMSSGFDEKIPPRNALEEVRSVALEGDEDGDGDSLTMLNDKRRATLAEIDNASFSYDIFAINIASVMLGYVYGHGQKLSPNQDLGVKVATPVGTVVGQLLFGWLADVYGRKPIYGYELMLMIVASFGQALAGQAHGVNIIGVIVVWRFVMGVGIGGDYPLSSVIPAEFASTRIRGRMLTAVGANQGWGQLTAALVAFIITAAYKDSILADDPLVLPHVDFMWRLLIGLGCVPGAVALYFRLTIPETPRFTMDVERNVRRAAHDVERVIVTSTSGGDVGIKVYERDGRDAIVQRVKAPKASRRDFVRFFSKRENLVPLLGMCYSWFAIDVAFYGLGLNTSIILKAIGFGSPSADVMGNMAVYTNLKNISVGNMILAVAGLIPGAWTTFLVIDFWGRKPVQLLGFVMLTILYIIMGASLPRSLRLPDGDADRRDPMRAIAGFAYHGLTESGAGRKTFVFLYCLTNFFSNFGPNATVSVFPGESFPTRYRSTAFGIAAASGKLGAVVSQVGFGKLVNIGGENAFVPHLLEIFAFFMLTGALATLVLREGNQLTLEELSNEDQDGFIEGRAYNGEVEHNVGAGKL</sequence>
<evidence type="ECO:0000256" key="1">
    <source>
        <dbReference type="ARBA" id="ARBA00004141"/>
    </source>
</evidence>
<name>A0A060SRS7_PYCCI</name>
<dbReference type="PROSITE" id="PS50850">
    <property type="entry name" value="MFS"/>
    <property type="match status" value="1"/>
</dbReference>
<dbReference type="EMBL" id="CCBP010000244">
    <property type="protein sequence ID" value="CDO75168.1"/>
    <property type="molecule type" value="Genomic_DNA"/>
</dbReference>
<dbReference type="STRING" id="5643.A0A060SRS7"/>
<protein>
    <recommendedName>
        <fullName evidence="6">Major facilitator superfamily (MFS) profile domain-containing protein</fullName>
    </recommendedName>
</protein>
<dbReference type="Proteomes" id="UP000029665">
    <property type="component" value="Unassembled WGS sequence"/>
</dbReference>
<feature type="transmembrane region" description="Helical" evidence="5">
    <location>
        <begin position="168"/>
        <end position="187"/>
    </location>
</feature>
<feature type="transmembrane region" description="Helical" evidence="5">
    <location>
        <begin position="431"/>
        <end position="452"/>
    </location>
</feature>